<evidence type="ECO:0000313" key="4">
    <source>
        <dbReference type="EMBL" id="ACZ38047.1"/>
    </source>
</evidence>
<keyword evidence="5" id="KW-1185">Reference proteome</keyword>
<feature type="region of interest" description="Disordered" evidence="1">
    <location>
        <begin position="144"/>
        <end position="191"/>
    </location>
</feature>
<reference evidence="5" key="1">
    <citation type="submission" date="2009-11" db="EMBL/GenBank/DDBJ databases">
        <title>The complete chromosome 1 of Sphaerobacter thermophilus DSM 20745.</title>
        <authorList>
            <person name="Lucas S."/>
            <person name="Copeland A."/>
            <person name="Lapidus A."/>
            <person name="Glavina del Rio T."/>
            <person name="Dalin E."/>
            <person name="Tice H."/>
            <person name="Bruce D."/>
            <person name="Goodwin L."/>
            <person name="Pitluck S."/>
            <person name="Kyrpides N."/>
            <person name="Mavromatis K."/>
            <person name="Ivanova N."/>
            <person name="Mikhailova N."/>
            <person name="LaButti K.M."/>
            <person name="Clum A."/>
            <person name="Sun H.I."/>
            <person name="Brettin T."/>
            <person name="Detter J.C."/>
            <person name="Han C."/>
            <person name="Larimer F."/>
            <person name="Land M."/>
            <person name="Hauser L."/>
            <person name="Markowitz V."/>
            <person name="Cheng J.F."/>
            <person name="Hugenholtz P."/>
            <person name="Woyke T."/>
            <person name="Wu D."/>
            <person name="Steenblock K."/>
            <person name="Schneider S."/>
            <person name="Pukall R."/>
            <person name="Goeker M."/>
            <person name="Klenk H.P."/>
            <person name="Eisen J.A."/>
        </authorList>
    </citation>
    <scope>NUCLEOTIDE SEQUENCE [LARGE SCALE GENOMIC DNA]</scope>
    <source>
        <strain evidence="5">ATCC 49802 / DSM 20745 / S 6022</strain>
    </source>
</reference>
<feature type="transmembrane region" description="Helical" evidence="2">
    <location>
        <begin position="232"/>
        <end position="254"/>
    </location>
</feature>
<dbReference type="eggNOG" id="COG5662">
    <property type="taxonomic scope" value="Bacteria"/>
</dbReference>
<organism evidence="4 5">
    <name type="scientific">Sphaerobacter thermophilus (strain ATCC 49802 / DSM 20745 / KCCM 41009 / NCIMB 13125 / S 6022)</name>
    <dbReference type="NCBI Taxonomy" id="479434"/>
    <lineage>
        <taxon>Bacteria</taxon>
        <taxon>Pseudomonadati</taxon>
        <taxon>Thermomicrobiota</taxon>
        <taxon>Thermomicrobia</taxon>
        <taxon>Sphaerobacterales</taxon>
        <taxon>Sphaerobacterineae</taxon>
        <taxon>Sphaerobacteraceae</taxon>
        <taxon>Sphaerobacter</taxon>
    </lineage>
</organism>
<dbReference type="Proteomes" id="UP000002027">
    <property type="component" value="Chromosome 1"/>
</dbReference>
<dbReference type="InterPro" id="IPR041916">
    <property type="entry name" value="Anti_sigma_zinc_sf"/>
</dbReference>
<gene>
    <name evidence="4" type="ordered locus">Sthe_0610</name>
</gene>
<dbReference type="HOGENOM" id="CLU_1061323_0_0_0"/>
<evidence type="ECO:0000313" key="5">
    <source>
        <dbReference type="Proteomes" id="UP000002027"/>
    </source>
</evidence>
<accession>D1C1D0</accession>
<feature type="transmembrane region" description="Helical" evidence="2">
    <location>
        <begin position="98"/>
        <end position="117"/>
    </location>
</feature>
<reference evidence="4 5" key="2">
    <citation type="journal article" date="2010" name="Stand. Genomic Sci.">
        <title>Complete genome sequence of Desulfohalobium retbaense type strain (HR(100)).</title>
        <authorList>
            <person name="Spring S."/>
            <person name="Nolan M."/>
            <person name="Lapidus A."/>
            <person name="Glavina Del Rio T."/>
            <person name="Copeland A."/>
            <person name="Tice H."/>
            <person name="Cheng J.F."/>
            <person name="Lucas S."/>
            <person name="Land M."/>
            <person name="Chen F."/>
            <person name="Bruce D."/>
            <person name="Goodwin L."/>
            <person name="Pitluck S."/>
            <person name="Ivanova N."/>
            <person name="Mavromatis K."/>
            <person name="Mikhailova N."/>
            <person name="Pati A."/>
            <person name="Chen A."/>
            <person name="Palaniappan K."/>
            <person name="Hauser L."/>
            <person name="Chang Y.J."/>
            <person name="Jeffries C.D."/>
            <person name="Munk C."/>
            <person name="Kiss H."/>
            <person name="Chain P."/>
            <person name="Han C."/>
            <person name="Brettin T."/>
            <person name="Detter J.C."/>
            <person name="Schuler E."/>
            <person name="Goker M."/>
            <person name="Rohde M."/>
            <person name="Bristow J."/>
            <person name="Eisen J.A."/>
            <person name="Markowitz V."/>
            <person name="Hugenholtz P."/>
            <person name="Kyrpides N.C."/>
            <person name="Klenk H.P."/>
        </authorList>
    </citation>
    <scope>NUCLEOTIDE SEQUENCE [LARGE SCALE GENOMIC DNA]</scope>
    <source>
        <strain evidence="5">ATCC 49802 / DSM 20745 / S 6022</strain>
    </source>
</reference>
<evidence type="ECO:0000256" key="2">
    <source>
        <dbReference type="SAM" id="Phobius"/>
    </source>
</evidence>
<dbReference type="EMBL" id="CP001823">
    <property type="protein sequence ID" value="ACZ38047.1"/>
    <property type="molecule type" value="Genomic_DNA"/>
</dbReference>
<feature type="compositionally biased region" description="Low complexity" evidence="1">
    <location>
        <begin position="181"/>
        <end position="191"/>
    </location>
</feature>
<feature type="domain" description="Putative zinc-finger" evidence="3">
    <location>
        <begin position="16"/>
        <end position="46"/>
    </location>
</feature>
<keyword evidence="2" id="KW-1133">Transmembrane helix</keyword>
<feature type="compositionally biased region" description="Low complexity" evidence="1">
    <location>
        <begin position="144"/>
        <end position="173"/>
    </location>
</feature>
<dbReference type="KEGG" id="sti:Sthe_0610"/>
<dbReference type="Pfam" id="PF13490">
    <property type="entry name" value="zf-HC2"/>
    <property type="match status" value="1"/>
</dbReference>
<evidence type="ECO:0000259" key="3">
    <source>
        <dbReference type="Pfam" id="PF13490"/>
    </source>
</evidence>
<dbReference type="STRING" id="479434.Sthe_0610"/>
<name>D1C1D0_SPHTD</name>
<proteinExistence type="predicted"/>
<protein>
    <recommendedName>
        <fullName evidence="3">Putative zinc-finger domain-containing protein</fullName>
    </recommendedName>
</protein>
<dbReference type="Gene3D" id="1.10.10.1320">
    <property type="entry name" value="Anti-sigma factor, zinc-finger domain"/>
    <property type="match status" value="1"/>
</dbReference>
<dbReference type="InterPro" id="IPR027383">
    <property type="entry name" value="Znf_put"/>
</dbReference>
<keyword evidence="2" id="KW-0812">Transmembrane</keyword>
<dbReference type="InParanoid" id="D1C1D0"/>
<dbReference type="RefSeq" id="WP_012871094.1">
    <property type="nucleotide sequence ID" value="NC_013523.1"/>
</dbReference>
<dbReference type="OrthoDB" id="167009at2"/>
<dbReference type="AlphaFoldDB" id="D1C1D0"/>
<keyword evidence="2" id="KW-0472">Membrane</keyword>
<sequence length="262" mass="27163">MMAEYVTGHGEHIPDELLSAYLDGDVEDEQTLERIDAHLAQCRDCREALGELRALVRLLGDLPEPAVPRSFALTPEMVQPANVVPGPWFVRFQPALRWATAAAAVLLVLVLGADLALHQPGGQESASEVQIMMADGEAGGAATAGRAAADAATEAAEANAATTAEQSSPVPEAAAPPAPAAGPASPEAAGAQVETFDTPATAGSEAEASRDAPVDQAAEPFAATQEADGPNIWRLAEAVLALVVLWLLVATFALPRLRERRG</sequence>
<evidence type="ECO:0000256" key="1">
    <source>
        <dbReference type="SAM" id="MobiDB-lite"/>
    </source>
</evidence>